<keyword evidence="2" id="KW-1185">Reference proteome</keyword>
<dbReference type="Proteomes" id="UP000001542">
    <property type="component" value="Unassembled WGS sequence"/>
</dbReference>
<accession>A2EBF0</accession>
<dbReference type="InParanoid" id="A2EBF0"/>
<dbReference type="KEGG" id="tva:4767906"/>
<evidence type="ECO:0000313" key="2">
    <source>
        <dbReference type="Proteomes" id="UP000001542"/>
    </source>
</evidence>
<protein>
    <recommendedName>
        <fullName evidence="3">Right handed beta helix domain-containing protein</fullName>
    </recommendedName>
</protein>
<sequence length="258" mass="28804">MDSHPIAIQHIWLKVLVEKSLFENCTDSGEGGGIYVNYAEKFVLDKVCANRCLSNTSGHFFFLDFINSSVNLTSVIYCGGVQDDLTADSTTLSINGNLGYIKYLNCSFNKAKYASALKFSVTRSYSLNFSTINSNSFSKHTIDIFNDVIKITSCNILNNRGDYVFSINSDLIIRDSSIYDNDVTMVFFGNLGEIQSNVYLFNTYIDSASSEGIGTIRFRDQVLIKNSVNLERKLSCGIDPVPMTAPKKLEHIINAYKK</sequence>
<gene>
    <name evidence="1" type="ORF">TVAG_127890</name>
</gene>
<dbReference type="EMBL" id="DS113346">
    <property type="protein sequence ID" value="EAY09980.1"/>
    <property type="molecule type" value="Genomic_DNA"/>
</dbReference>
<reference evidence="1" key="2">
    <citation type="journal article" date="2007" name="Science">
        <title>Draft genome sequence of the sexually transmitted pathogen Trichomonas vaginalis.</title>
        <authorList>
            <person name="Carlton J.M."/>
            <person name="Hirt R.P."/>
            <person name="Silva J.C."/>
            <person name="Delcher A.L."/>
            <person name="Schatz M."/>
            <person name="Zhao Q."/>
            <person name="Wortman J.R."/>
            <person name="Bidwell S.L."/>
            <person name="Alsmark U.C.M."/>
            <person name="Besteiro S."/>
            <person name="Sicheritz-Ponten T."/>
            <person name="Noel C.J."/>
            <person name="Dacks J.B."/>
            <person name="Foster P.G."/>
            <person name="Simillion C."/>
            <person name="Van de Peer Y."/>
            <person name="Miranda-Saavedra D."/>
            <person name="Barton G.J."/>
            <person name="Westrop G.D."/>
            <person name="Mueller S."/>
            <person name="Dessi D."/>
            <person name="Fiori P.L."/>
            <person name="Ren Q."/>
            <person name="Paulsen I."/>
            <person name="Zhang H."/>
            <person name="Bastida-Corcuera F.D."/>
            <person name="Simoes-Barbosa A."/>
            <person name="Brown M.T."/>
            <person name="Hayes R.D."/>
            <person name="Mukherjee M."/>
            <person name="Okumura C.Y."/>
            <person name="Schneider R."/>
            <person name="Smith A.J."/>
            <person name="Vanacova S."/>
            <person name="Villalvazo M."/>
            <person name="Haas B.J."/>
            <person name="Pertea M."/>
            <person name="Feldblyum T.V."/>
            <person name="Utterback T.R."/>
            <person name="Shu C.L."/>
            <person name="Osoegawa K."/>
            <person name="de Jong P.J."/>
            <person name="Hrdy I."/>
            <person name="Horvathova L."/>
            <person name="Zubacova Z."/>
            <person name="Dolezal P."/>
            <person name="Malik S.B."/>
            <person name="Logsdon J.M. Jr."/>
            <person name="Henze K."/>
            <person name="Gupta A."/>
            <person name="Wang C.C."/>
            <person name="Dunne R.L."/>
            <person name="Upcroft J.A."/>
            <person name="Upcroft P."/>
            <person name="White O."/>
            <person name="Salzberg S.L."/>
            <person name="Tang P."/>
            <person name="Chiu C.-H."/>
            <person name="Lee Y.-S."/>
            <person name="Embley T.M."/>
            <person name="Coombs G.H."/>
            <person name="Mottram J.C."/>
            <person name="Tachezy J."/>
            <person name="Fraser-Liggett C.M."/>
            <person name="Johnson P.J."/>
        </authorList>
    </citation>
    <scope>NUCLEOTIDE SEQUENCE [LARGE SCALE GENOMIC DNA]</scope>
    <source>
        <strain evidence="1">G3</strain>
    </source>
</reference>
<evidence type="ECO:0008006" key="3">
    <source>
        <dbReference type="Google" id="ProtNLM"/>
    </source>
</evidence>
<name>A2EBF0_TRIV3</name>
<evidence type="ECO:0000313" key="1">
    <source>
        <dbReference type="EMBL" id="EAY09980.1"/>
    </source>
</evidence>
<proteinExistence type="predicted"/>
<dbReference type="VEuPathDB" id="TrichDB:TVAG_127890"/>
<dbReference type="VEuPathDB" id="TrichDB:TVAGG3_0406500"/>
<reference evidence="1" key="1">
    <citation type="submission" date="2006-10" db="EMBL/GenBank/DDBJ databases">
        <authorList>
            <person name="Amadeo P."/>
            <person name="Zhao Q."/>
            <person name="Wortman J."/>
            <person name="Fraser-Liggett C."/>
            <person name="Carlton J."/>
        </authorList>
    </citation>
    <scope>NUCLEOTIDE SEQUENCE</scope>
    <source>
        <strain evidence="1">G3</strain>
    </source>
</reference>
<dbReference type="RefSeq" id="XP_001322203.1">
    <property type="nucleotide sequence ID" value="XM_001322168.1"/>
</dbReference>
<organism evidence="1 2">
    <name type="scientific">Trichomonas vaginalis (strain ATCC PRA-98 / G3)</name>
    <dbReference type="NCBI Taxonomy" id="412133"/>
    <lineage>
        <taxon>Eukaryota</taxon>
        <taxon>Metamonada</taxon>
        <taxon>Parabasalia</taxon>
        <taxon>Trichomonadida</taxon>
        <taxon>Trichomonadidae</taxon>
        <taxon>Trichomonas</taxon>
    </lineage>
</organism>
<dbReference type="AlphaFoldDB" id="A2EBF0"/>